<dbReference type="Proteomes" id="UP000779900">
    <property type="component" value="Unassembled WGS sequence"/>
</dbReference>
<dbReference type="AlphaFoldDB" id="A0A938BVC5"/>
<evidence type="ECO:0008006" key="3">
    <source>
        <dbReference type="Google" id="ProtNLM"/>
    </source>
</evidence>
<sequence>MRILVTLGLAVGLAGASNFYIFYKQVGANPNCPGLSIDAYNNASAHTQWSMDSTGSFSEDNIVGDWLIRAVLDWAPQDTNASAVWFSRNMPKDTLPNINFPIRAMIRNMGSDTLPVGTPVRLSIAGPDSYVYNDTATTTLKLKHGATAQIIFQPVWHIPNVPGEYNIRVWTEAAGEKWPADDTISYDLNCVNWIQYHVDANMHWLTWGAPERAVKFNPADFGLTYPFGIARLKADFYFHDTIPWPDTSFTFKIYGDDGSTLLYQSETLEAIPGKPGPYRVWELESLLTVDSGTFYVAVAPVSSSGHPSSCADSSLVGDHSWWGSPGSWYLWTPGVGLHGDFFISAAI</sequence>
<gene>
    <name evidence="1" type="ORF">FJY68_13940</name>
</gene>
<protein>
    <recommendedName>
        <fullName evidence="3">CARDB domain-containing protein</fullName>
    </recommendedName>
</protein>
<name>A0A938BVC5_UNCW3</name>
<comment type="caution">
    <text evidence="1">The sequence shown here is derived from an EMBL/GenBank/DDBJ whole genome shotgun (WGS) entry which is preliminary data.</text>
</comment>
<evidence type="ECO:0000313" key="2">
    <source>
        <dbReference type="Proteomes" id="UP000779900"/>
    </source>
</evidence>
<proteinExistence type="predicted"/>
<accession>A0A938BVC5</accession>
<dbReference type="EMBL" id="VGIR01000174">
    <property type="protein sequence ID" value="MBM3332923.1"/>
    <property type="molecule type" value="Genomic_DNA"/>
</dbReference>
<organism evidence="1 2">
    <name type="scientific">candidate division WOR-3 bacterium</name>
    <dbReference type="NCBI Taxonomy" id="2052148"/>
    <lineage>
        <taxon>Bacteria</taxon>
        <taxon>Bacteria division WOR-3</taxon>
    </lineage>
</organism>
<reference evidence="1" key="1">
    <citation type="submission" date="2019-03" db="EMBL/GenBank/DDBJ databases">
        <title>Lake Tanganyika Metagenome-Assembled Genomes (MAGs).</title>
        <authorList>
            <person name="Tran P."/>
        </authorList>
    </citation>
    <scope>NUCLEOTIDE SEQUENCE</scope>
    <source>
        <strain evidence="1">K_DeepCast_150m_m2_040</strain>
    </source>
</reference>
<evidence type="ECO:0000313" key="1">
    <source>
        <dbReference type="EMBL" id="MBM3332923.1"/>
    </source>
</evidence>